<organism evidence="1 2">
    <name type="scientific">Paraburkholderia azotifigens</name>
    <dbReference type="NCBI Taxonomy" id="2057004"/>
    <lineage>
        <taxon>Bacteria</taxon>
        <taxon>Pseudomonadati</taxon>
        <taxon>Pseudomonadota</taxon>
        <taxon>Betaproteobacteria</taxon>
        <taxon>Burkholderiales</taxon>
        <taxon>Burkholderiaceae</taxon>
        <taxon>Paraburkholderia</taxon>
    </lineage>
</organism>
<protein>
    <submittedName>
        <fullName evidence="1">Uncharacterized protein</fullName>
    </submittedName>
</protein>
<gene>
    <name evidence="1" type="ORF">V4C56_41450</name>
</gene>
<comment type="caution">
    <text evidence="1">The sequence shown here is derived from an EMBL/GenBank/DDBJ whole genome shotgun (WGS) entry which is preliminary data.</text>
</comment>
<name>A0ABU9RGC3_9BURK</name>
<dbReference type="EMBL" id="JAZHGA010000063">
    <property type="protein sequence ID" value="MEM5346079.1"/>
    <property type="molecule type" value="Genomic_DNA"/>
</dbReference>
<dbReference type="Proteomes" id="UP001481677">
    <property type="component" value="Unassembled WGS sequence"/>
</dbReference>
<reference evidence="1 2" key="1">
    <citation type="submission" date="2024-01" db="EMBL/GenBank/DDBJ databases">
        <title>The diversity of rhizobia nodulating Mimosa spp. in eleven states of Brazil covering several biomes is determined by host plant, location, and edaphic factors.</title>
        <authorList>
            <person name="Rouws L."/>
            <person name="Barauna A."/>
            <person name="Beukes C."/>
            <person name="De Faria S.M."/>
            <person name="Gross E."/>
            <person name="Dos Reis Junior F.B."/>
            <person name="Simon M."/>
            <person name="Maluk M."/>
            <person name="Odee D.W."/>
            <person name="Kenicer G."/>
            <person name="Young J.P.W."/>
            <person name="Reis V.M."/>
            <person name="Zilli J."/>
            <person name="James E.K."/>
        </authorList>
    </citation>
    <scope>NUCLEOTIDE SEQUENCE [LARGE SCALE GENOMIC DNA]</scope>
    <source>
        <strain evidence="1 2">JPY530</strain>
    </source>
</reference>
<sequence length="111" mass="12796">MSTHIEDLPADFPRDRSFGCVPGAQPKLCVYLHDGRYVEEECAEELKRRWEICEDLAHQLVLKATKDAAAHPEHNNAVTLERVRVAVARKDWISSAELTWLMSRLRALLNW</sequence>
<proteinExistence type="predicted"/>
<keyword evidence="2" id="KW-1185">Reference proteome</keyword>
<evidence type="ECO:0000313" key="1">
    <source>
        <dbReference type="EMBL" id="MEM5346079.1"/>
    </source>
</evidence>
<accession>A0ABU9RGC3</accession>
<dbReference type="RefSeq" id="WP_342959743.1">
    <property type="nucleotide sequence ID" value="NZ_JAZHFZ010000063.1"/>
</dbReference>
<evidence type="ECO:0000313" key="2">
    <source>
        <dbReference type="Proteomes" id="UP001481677"/>
    </source>
</evidence>